<dbReference type="InterPro" id="IPR011004">
    <property type="entry name" value="Trimer_LpxA-like_sf"/>
</dbReference>
<keyword evidence="3" id="KW-0677">Repeat</keyword>
<comment type="similarity">
    <text evidence="1">Belongs to the transferase hexapeptide repeat family.</text>
</comment>
<proteinExistence type="inferred from homology"/>
<protein>
    <submittedName>
        <fullName evidence="6">Maltose O-acetyltransferase</fullName>
    </submittedName>
</protein>
<dbReference type="PANTHER" id="PTHR23416:SF23">
    <property type="entry name" value="ACETYLTRANSFERASE C18B11.09C-RELATED"/>
    <property type="match status" value="1"/>
</dbReference>
<dbReference type="InterPro" id="IPR024688">
    <property type="entry name" value="Mac_dom"/>
</dbReference>
<keyword evidence="7" id="KW-1185">Reference proteome</keyword>
<dbReference type="Pfam" id="PF12464">
    <property type="entry name" value="Mac"/>
    <property type="match status" value="1"/>
</dbReference>
<evidence type="ECO:0000256" key="1">
    <source>
        <dbReference type="ARBA" id="ARBA00007274"/>
    </source>
</evidence>
<sequence>MTERTELEKMLAGELYDASDRELAGMRERARDLCRLLNASPEADGNGRRSLFMSLFGTGGETVNVQPPFFCDYGVHVFLGQKVFFNFNCVILDVCRVTIGDYSMFGPAVQIYTAAHPMEAEARRGREFGRPVTVGSDVWVGGGAILCPGVTVGSRSVIGAGSVVTRDIPEGVFAAGNPCRVIRQVSP</sequence>
<dbReference type="Proteomes" id="UP000295066">
    <property type="component" value="Unassembled WGS sequence"/>
</dbReference>
<dbReference type="PANTHER" id="PTHR23416">
    <property type="entry name" value="SIALIC ACID SYNTHASE-RELATED"/>
    <property type="match status" value="1"/>
</dbReference>
<dbReference type="InterPro" id="IPR018357">
    <property type="entry name" value="Hexapep_transf_CS"/>
</dbReference>
<keyword evidence="2 6" id="KW-0808">Transferase</keyword>
<evidence type="ECO:0000256" key="2">
    <source>
        <dbReference type="ARBA" id="ARBA00022679"/>
    </source>
</evidence>
<evidence type="ECO:0000256" key="4">
    <source>
        <dbReference type="ARBA" id="ARBA00023315"/>
    </source>
</evidence>
<dbReference type="CDD" id="cd03357">
    <property type="entry name" value="LbH_MAT_GAT"/>
    <property type="match status" value="1"/>
</dbReference>
<dbReference type="GO" id="GO:0016407">
    <property type="term" value="F:acetyltransferase activity"/>
    <property type="evidence" value="ECO:0007669"/>
    <property type="project" value="InterPro"/>
</dbReference>
<accession>A0A4R8M503</accession>
<dbReference type="Gene3D" id="2.160.10.10">
    <property type="entry name" value="Hexapeptide repeat proteins"/>
    <property type="match status" value="1"/>
</dbReference>
<dbReference type="Pfam" id="PF00132">
    <property type="entry name" value="Hexapep"/>
    <property type="match status" value="1"/>
</dbReference>
<dbReference type="GO" id="GO:0005829">
    <property type="term" value="C:cytosol"/>
    <property type="evidence" value="ECO:0007669"/>
    <property type="project" value="TreeGrafter"/>
</dbReference>
<dbReference type="InterPro" id="IPR001451">
    <property type="entry name" value="Hexapep"/>
</dbReference>
<evidence type="ECO:0000313" key="7">
    <source>
        <dbReference type="Proteomes" id="UP000295066"/>
    </source>
</evidence>
<dbReference type="FunFam" id="2.160.10.10:FF:000025">
    <property type="entry name" value="Hexapeptide-repeat containing-acetyltransferase"/>
    <property type="match status" value="1"/>
</dbReference>
<comment type="caution">
    <text evidence="6">The sequence shown here is derived from an EMBL/GenBank/DDBJ whole genome shotgun (WGS) entry which is preliminary data.</text>
</comment>
<reference evidence="6 7" key="1">
    <citation type="submission" date="2019-03" db="EMBL/GenBank/DDBJ databases">
        <title>Genomic Encyclopedia of Type Strains, Phase IV (KMG-IV): sequencing the most valuable type-strain genomes for metagenomic binning, comparative biology and taxonomic classification.</title>
        <authorList>
            <person name="Goeker M."/>
        </authorList>
    </citation>
    <scope>NUCLEOTIDE SEQUENCE [LARGE SCALE GENOMIC DNA]</scope>
    <source>
        <strain evidence="6 7">DSM 25964</strain>
    </source>
</reference>
<dbReference type="AlphaFoldDB" id="A0A4R8M503"/>
<dbReference type="PROSITE" id="PS00101">
    <property type="entry name" value="HEXAPEP_TRANSFERASES"/>
    <property type="match status" value="1"/>
</dbReference>
<dbReference type="EMBL" id="SORI01000020">
    <property type="protein sequence ID" value="TDY55941.1"/>
    <property type="molecule type" value="Genomic_DNA"/>
</dbReference>
<name>A0A4R8M503_9BACT</name>
<evidence type="ECO:0000259" key="5">
    <source>
        <dbReference type="SMART" id="SM01266"/>
    </source>
</evidence>
<organism evidence="6 7">
    <name type="scientific">Aminivibrio pyruvatiphilus</name>
    <dbReference type="NCBI Taxonomy" id="1005740"/>
    <lineage>
        <taxon>Bacteria</taxon>
        <taxon>Thermotogati</taxon>
        <taxon>Synergistota</taxon>
        <taxon>Synergistia</taxon>
        <taxon>Synergistales</taxon>
        <taxon>Aminobacteriaceae</taxon>
        <taxon>Aminivibrio</taxon>
    </lineage>
</organism>
<dbReference type="InterPro" id="IPR051159">
    <property type="entry name" value="Hexapeptide_acetyltransf"/>
</dbReference>
<evidence type="ECO:0000256" key="3">
    <source>
        <dbReference type="ARBA" id="ARBA00022737"/>
    </source>
</evidence>
<feature type="domain" description="Maltose/galactoside acetyltransferase" evidence="5">
    <location>
        <begin position="7"/>
        <end position="61"/>
    </location>
</feature>
<dbReference type="SUPFAM" id="SSF51161">
    <property type="entry name" value="Trimeric LpxA-like enzymes"/>
    <property type="match status" value="1"/>
</dbReference>
<dbReference type="SMART" id="SM01266">
    <property type="entry name" value="Mac"/>
    <property type="match status" value="1"/>
</dbReference>
<dbReference type="RefSeq" id="WP_133958785.1">
    <property type="nucleotide sequence ID" value="NZ_SORI01000020.1"/>
</dbReference>
<dbReference type="GO" id="GO:0008374">
    <property type="term" value="F:O-acyltransferase activity"/>
    <property type="evidence" value="ECO:0007669"/>
    <property type="project" value="TreeGrafter"/>
</dbReference>
<evidence type="ECO:0000313" key="6">
    <source>
        <dbReference type="EMBL" id="TDY55941.1"/>
    </source>
</evidence>
<gene>
    <name evidence="6" type="ORF">C8D99_12022</name>
</gene>
<keyword evidence="4" id="KW-0012">Acyltransferase</keyword>
<dbReference type="OrthoDB" id="9801697at2"/>